<keyword evidence="6" id="KW-1185">Reference proteome</keyword>
<sequence>MADTAPTRPRPGRPAQISRERIVDAAIAAGNLDTLTMRELAARLGVTHGALYRWVRNRDQLFDLVSEVMIERVLPAEGPRGRAWRPWLARVAWAMHDHFLAVPGYATRLSRPHRHNADALGRVRGEVVAAFTGAGADPRMAEQSWYVFITSVVGWLAAQENPLDLGGQAPRFDLFLDVLLRGLPAREPDAGQRSQRENRSG</sequence>
<evidence type="ECO:0000313" key="5">
    <source>
        <dbReference type="EMBL" id="MFD2465704.1"/>
    </source>
</evidence>
<evidence type="ECO:0000256" key="3">
    <source>
        <dbReference type="ARBA" id="ARBA00023163"/>
    </source>
</evidence>
<evidence type="ECO:0000256" key="2">
    <source>
        <dbReference type="ARBA" id="ARBA00023125"/>
    </source>
</evidence>
<dbReference type="InterPro" id="IPR001647">
    <property type="entry name" value="HTH_TetR"/>
</dbReference>
<dbReference type="InterPro" id="IPR036271">
    <property type="entry name" value="Tet_transcr_reg_TetR-rel_C_sf"/>
</dbReference>
<dbReference type="InterPro" id="IPR001387">
    <property type="entry name" value="Cro/C1-type_HTH"/>
</dbReference>
<evidence type="ECO:0000256" key="1">
    <source>
        <dbReference type="ARBA" id="ARBA00023015"/>
    </source>
</evidence>
<keyword evidence="3" id="KW-0804">Transcription</keyword>
<feature type="domain" description="HTH tetR-type" evidence="4">
    <location>
        <begin position="27"/>
        <end position="63"/>
    </location>
</feature>
<comment type="caution">
    <text evidence="5">The sequence shown here is derived from an EMBL/GenBank/DDBJ whole genome shotgun (WGS) entry which is preliminary data.</text>
</comment>
<dbReference type="SUPFAM" id="SSF46689">
    <property type="entry name" value="Homeodomain-like"/>
    <property type="match status" value="1"/>
</dbReference>
<evidence type="ECO:0000259" key="4">
    <source>
        <dbReference type="Pfam" id="PF00440"/>
    </source>
</evidence>
<dbReference type="CDD" id="cd00093">
    <property type="entry name" value="HTH_XRE"/>
    <property type="match status" value="1"/>
</dbReference>
<proteinExistence type="predicted"/>
<dbReference type="PANTHER" id="PTHR30055:SF151">
    <property type="entry name" value="TRANSCRIPTIONAL REGULATORY PROTEIN"/>
    <property type="match status" value="1"/>
</dbReference>
<reference evidence="6" key="1">
    <citation type="journal article" date="2019" name="Int. J. Syst. Evol. Microbiol.">
        <title>The Global Catalogue of Microorganisms (GCM) 10K type strain sequencing project: providing services to taxonomists for standard genome sequencing and annotation.</title>
        <authorList>
            <consortium name="The Broad Institute Genomics Platform"/>
            <consortium name="The Broad Institute Genome Sequencing Center for Infectious Disease"/>
            <person name="Wu L."/>
            <person name="Ma J."/>
        </authorList>
    </citation>
    <scope>NUCLEOTIDE SEQUENCE [LARGE SCALE GENOMIC DNA]</scope>
    <source>
        <strain evidence="6">CGMCC 4.7643</strain>
    </source>
</reference>
<dbReference type="SUPFAM" id="SSF48498">
    <property type="entry name" value="Tetracyclin repressor-like, C-terminal domain"/>
    <property type="match status" value="1"/>
</dbReference>
<dbReference type="Proteomes" id="UP001597419">
    <property type="component" value="Unassembled WGS sequence"/>
</dbReference>
<name>A0ABW5GXM2_9PSEU</name>
<dbReference type="RefSeq" id="WP_345408563.1">
    <property type="nucleotide sequence ID" value="NZ_BAABHG010000029.1"/>
</dbReference>
<dbReference type="PANTHER" id="PTHR30055">
    <property type="entry name" value="HTH-TYPE TRANSCRIPTIONAL REGULATOR RUTR"/>
    <property type="match status" value="1"/>
</dbReference>
<dbReference type="Gene3D" id="1.10.357.10">
    <property type="entry name" value="Tetracycline Repressor, domain 2"/>
    <property type="match status" value="1"/>
</dbReference>
<protein>
    <submittedName>
        <fullName evidence="5">TetR/AcrR family transcriptional regulator</fullName>
    </submittedName>
</protein>
<dbReference type="EMBL" id="JBHUKU010000036">
    <property type="protein sequence ID" value="MFD2465704.1"/>
    <property type="molecule type" value="Genomic_DNA"/>
</dbReference>
<evidence type="ECO:0000313" key="6">
    <source>
        <dbReference type="Proteomes" id="UP001597419"/>
    </source>
</evidence>
<dbReference type="InterPro" id="IPR050109">
    <property type="entry name" value="HTH-type_TetR-like_transc_reg"/>
</dbReference>
<dbReference type="InterPro" id="IPR009057">
    <property type="entry name" value="Homeodomain-like_sf"/>
</dbReference>
<gene>
    <name evidence="5" type="ORF">ACFSYJ_44345</name>
</gene>
<accession>A0ABW5GXM2</accession>
<keyword evidence="1" id="KW-0805">Transcription regulation</keyword>
<dbReference type="Pfam" id="PF00440">
    <property type="entry name" value="TetR_N"/>
    <property type="match status" value="1"/>
</dbReference>
<keyword evidence="2" id="KW-0238">DNA-binding</keyword>
<organism evidence="5 6">
    <name type="scientific">Amycolatopsis samaneae</name>
    <dbReference type="NCBI Taxonomy" id="664691"/>
    <lineage>
        <taxon>Bacteria</taxon>
        <taxon>Bacillati</taxon>
        <taxon>Actinomycetota</taxon>
        <taxon>Actinomycetes</taxon>
        <taxon>Pseudonocardiales</taxon>
        <taxon>Pseudonocardiaceae</taxon>
        <taxon>Amycolatopsis</taxon>
    </lineage>
</organism>